<keyword evidence="4 7" id="KW-0378">Hydrolase</keyword>
<dbReference type="Pfam" id="PF01432">
    <property type="entry name" value="Peptidase_M3"/>
    <property type="match status" value="1"/>
</dbReference>
<keyword evidence="6 7" id="KW-0482">Metalloprotease</keyword>
<dbReference type="InterPro" id="IPR001567">
    <property type="entry name" value="Pept_M3A_M3B_dom"/>
</dbReference>
<dbReference type="EMBL" id="CP007139">
    <property type="protein sequence ID" value="AIE85316.1"/>
    <property type="molecule type" value="Genomic_DNA"/>
</dbReference>
<feature type="domain" description="Peptidase M3A/M3B catalytic" evidence="9">
    <location>
        <begin position="222"/>
        <end position="672"/>
    </location>
</feature>
<evidence type="ECO:0000256" key="3">
    <source>
        <dbReference type="ARBA" id="ARBA00022723"/>
    </source>
</evidence>
<dbReference type="Gene3D" id="1.20.1050.40">
    <property type="entry name" value="Endopeptidase. Chain P, domain 1"/>
    <property type="match status" value="1"/>
</dbReference>
<evidence type="ECO:0000256" key="6">
    <source>
        <dbReference type="ARBA" id="ARBA00023049"/>
    </source>
</evidence>
<dbReference type="FunFam" id="3.40.390.10:FF:000006">
    <property type="entry name" value="Thimet oligopeptidase 1"/>
    <property type="match status" value="1"/>
</dbReference>
<evidence type="ECO:0000256" key="4">
    <source>
        <dbReference type="ARBA" id="ARBA00022801"/>
    </source>
</evidence>
<gene>
    <name evidence="10" type="ORF">OP10G_1948</name>
</gene>
<comment type="cofactor">
    <cofactor evidence="7">
        <name>Zn(2+)</name>
        <dbReference type="ChEBI" id="CHEBI:29105"/>
    </cofactor>
    <text evidence="7">Binds 1 zinc ion.</text>
</comment>
<protein>
    <submittedName>
        <fullName evidence="10">Thimet oligopeptidase</fullName>
    </submittedName>
</protein>
<dbReference type="GO" id="GO:0006518">
    <property type="term" value="P:peptide metabolic process"/>
    <property type="evidence" value="ECO:0007669"/>
    <property type="project" value="TreeGrafter"/>
</dbReference>
<dbReference type="KEGG" id="fgi:OP10G_1948"/>
<dbReference type="OrthoDB" id="9773538at2"/>
<name>A0A068NPD5_FIMGI</name>
<comment type="similarity">
    <text evidence="1 7">Belongs to the peptidase M3 family.</text>
</comment>
<dbReference type="HOGENOM" id="CLU_001805_1_2_0"/>
<dbReference type="InterPro" id="IPR024077">
    <property type="entry name" value="Neurolysin/TOP_dom2"/>
</dbReference>
<sequence>MSYRIRLAMRAFTALGLGALALAASAQEVPAPISDALKRADDAVAKIVAVPDAQRNFENTLGAYDDMSTQLDRDTSLFIFMENVSTDAKERDNARAADEAVSNWGINLGKREDLFRAIKAYADTHPQLQGEQARLLQRLLRDYHRAGMDLPAEKRKQIQGIEEQINKLGIDFGQNIADDDTKVPFYKNELKGVSDNVMSRFQQSNGLYLVPLGESAASAILGYATNPDTRHRFWLAYKRRGGQRNVDVLQKMLKLRYQDATLLGYKNIADYETEPRMAKSAANVAKFYADLRPIVRKKALKDWEEFTAIKRADTHDKKATLNPWDQSYYKNLLAKQKYTVDGQKVAEYFPTEKTVAGLFNVASTLYGISFKDVTSDAAKLDLPIWHPDVKLYEVSDNATHQKLGNIYMDLFPRDGKYTHAACWSLRGHKIYSDGTVQLPLAALVCNFTKPTATQPSLLPHDEVETLFHEFGHGLHNLLSETHYGYFAGTAVERDFVEAPSQMFENWVWDPGVLSTFARHYKTNEPLPKSLLAGMVKARTLGSGLETEHQIYYGMVDQRYHTAPNGDIDTTKTGIDMLGEIELYKGQPGTMFQASFGHLVGYDAAYYGYQWSLVYAQDMFTRFEEKGLLNPEAGMYYRRKILSRGGTMDASDMLRDYLGREPKMDAYLKHLGLDPKA</sequence>
<dbReference type="InterPro" id="IPR045090">
    <property type="entry name" value="Pept_M3A_M3B"/>
</dbReference>
<evidence type="ECO:0000313" key="11">
    <source>
        <dbReference type="Proteomes" id="UP000027982"/>
    </source>
</evidence>
<evidence type="ECO:0000256" key="1">
    <source>
        <dbReference type="ARBA" id="ARBA00006040"/>
    </source>
</evidence>
<dbReference type="AlphaFoldDB" id="A0A068NPD5"/>
<dbReference type="STRING" id="661478.OP10G_1948"/>
<reference evidence="10 11" key="1">
    <citation type="journal article" date="2014" name="PLoS ONE">
        <title>The first complete genome sequence of the class fimbriimonadia in the phylum armatimonadetes.</title>
        <authorList>
            <person name="Hu Z.Y."/>
            <person name="Wang Y.Z."/>
            <person name="Im W.T."/>
            <person name="Wang S.Y."/>
            <person name="Zhao G.P."/>
            <person name="Zheng H.J."/>
            <person name="Quan Z.X."/>
        </authorList>
    </citation>
    <scope>NUCLEOTIDE SEQUENCE [LARGE SCALE GENOMIC DNA]</scope>
    <source>
        <strain evidence="10">Gsoil 348</strain>
    </source>
</reference>
<evidence type="ECO:0000313" key="10">
    <source>
        <dbReference type="EMBL" id="AIE85316.1"/>
    </source>
</evidence>
<dbReference type="InterPro" id="IPR024079">
    <property type="entry name" value="MetalloPept_cat_dom_sf"/>
</dbReference>
<dbReference type="Proteomes" id="UP000027982">
    <property type="component" value="Chromosome"/>
</dbReference>
<keyword evidence="3 7" id="KW-0479">Metal-binding</keyword>
<dbReference type="CDD" id="cd06455">
    <property type="entry name" value="M3A_TOP"/>
    <property type="match status" value="1"/>
</dbReference>
<proteinExistence type="inferred from homology"/>
<dbReference type="GO" id="GO:0046872">
    <property type="term" value="F:metal ion binding"/>
    <property type="evidence" value="ECO:0007669"/>
    <property type="project" value="UniProtKB-UniRule"/>
</dbReference>
<dbReference type="Gene3D" id="1.10.1370.10">
    <property type="entry name" value="Neurolysin, domain 3"/>
    <property type="match status" value="1"/>
</dbReference>
<dbReference type="PANTHER" id="PTHR11804:SF84">
    <property type="entry name" value="SACCHAROLYSIN"/>
    <property type="match status" value="1"/>
</dbReference>
<dbReference type="eggNOG" id="COG0339">
    <property type="taxonomic scope" value="Bacteria"/>
</dbReference>
<dbReference type="PANTHER" id="PTHR11804">
    <property type="entry name" value="PROTEASE M3 THIMET OLIGOPEPTIDASE-RELATED"/>
    <property type="match status" value="1"/>
</dbReference>
<keyword evidence="5 7" id="KW-0862">Zinc</keyword>
<evidence type="ECO:0000256" key="7">
    <source>
        <dbReference type="RuleBase" id="RU003435"/>
    </source>
</evidence>
<evidence type="ECO:0000259" key="9">
    <source>
        <dbReference type="Pfam" id="PF01432"/>
    </source>
</evidence>
<keyword evidence="8" id="KW-0732">Signal</keyword>
<evidence type="ECO:0000256" key="8">
    <source>
        <dbReference type="SAM" id="SignalP"/>
    </source>
</evidence>
<keyword evidence="11" id="KW-1185">Reference proteome</keyword>
<dbReference type="InterPro" id="IPR024080">
    <property type="entry name" value="Neurolysin/TOP_N"/>
</dbReference>
<feature type="chain" id="PRO_5001651890" evidence="8">
    <location>
        <begin position="27"/>
        <end position="676"/>
    </location>
</feature>
<dbReference type="GO" id="GO:0006508">
    <property type="term" value="P:proteolysis"/>
    <property type="evidence" value="ECO:0007669"/>
    <property type="project" value="UniProtKB-KW"/>
</dbReference>
<dbReference type="SUPFAM" id="SSF55486">
    <property type="entry name" value="Metalloproteases ('zincins'), catalytic domain"/>
    <property type="match status" value="1"/>
</dbReference>
<dbReference type="Gene3D" id="3.40.390.10">
    <property type="entry name" value="Collagenase (Catalytic Domain)"/>
    <property type="match status" value="1"/>
</dbReference>
<dbReference type="GO" id="GO:0004222">
    <property type="term" value="F:metalloendopeptidase activity"/>
    <property type="evidence" value="ECO:0007669"/>
    <property type="project" value="InterPro"/>
</dbReference>
<evidence type="ECO:0000256" key="5">
    <source>
        <dbReference type="ARBA" id="ARBA00022833"/>
    </source>
</evidence>
<organism evidence="10 11">
    <name type="scientific">Fimbriimonas ginsengisoli Gsoil 348</name>
    <dbReference type="NCBI Taxonomy" id="661478"/>
    <lineage>
        <taxon>Bacteria</taxon>
        <taxon>Bacillati</taxon>
        <taxon>Armatimonadota</taxon>
        <taxon>Fimbriimonadia</taxon>
        <taxon>Fimbriimonadales</taxon>
        <taxon>Fimbriimonadaceae</taxon>
        <taxon>Fimbriimonas</taxon>
    </lineage>
</organism>
<accession>A0A068NPD5</accession>
<evidence type="ECO:0000256" key="2">
    <source>
        <dbReference type="ARBA" id="ARBA00022670"/>
    </source>
</evidence>
<dbReference type="RefSeq" id="WP_025226107.1">
    <property type="nucleotide sequence ID" value="NZ_CP007139.1"/>
</dbReference>
<feature type="signal peptide" evidence="8">
    <location>
        <begin position="1"/>
        <end position="26"/>
    </location>
</feature>
<keyword evidence="2 7" id="KW-0645">Protease</keyword>